<dbReference type="Proteomes" id="UP000015455">
    <property type="component" value="Unassembled WGS sequence"/>
</dbReference>
<evidence type="ECO:0000259" key="1">
    <source>
        <dbReference type="Pfam" id="PF01881"/>
    </source>
</evidence>
<dbReference type="eggNOG" id="COG1583">
    <property type="taxonomic scope" value="Bacteria"/>
</dbReference>
<keyword evidence="3" id="KW-1185">Reference proteome</keyword>
<dbReference type="PATRIC" id="fig|1348657.5.peg.190"/>
<name>S9ZUZ4_9RHOO</name>
<sequence length="236" mass="25496">MRVLIDFRKQPQRYRYTDSMNAALVAGLVAAGLHSDDLVGEKALPWTFGTAGKAGPDGRRTVYSVILSSPSPRFAEALARLDPDEIRVASSNGDAIYLGGAALRHCPSLPPEGVAELMVSFASPFLVPMPKQGREKTRFHDDLVGVDLNAALLAGLTRRAGRALDLTISSDRLSMTTDLKKQLVHIRRLSNGKPLFHPAFSVPMTLRGRPEDVRFAFLAGVGAKTRAGFGCPILMS</sequence>
<dbReference type="Gene3D" id="3.30.70.1900">
    <property type="match status" value="1"/>
</dbReference>
<comment type="caution">
    <text evidence="2">The sequence shown here is derived from an EMBL/GenBank/DDBJ whole genome shotgun (WGS) entry which is preliminary data.</text>
</comment>
<dbReference type="AlphaFoldDB" id="S9ZUZ4"/>
<accession>S9ZUZ4</accession>
<organism evidence="2 3">
    <name type="scientific">Thauera terpenica 58Eu</name>
    <dbReference type="NCBI Taxonomy" id="1348657"/>
    <lineage>
        <taxon>Bacteria</taxon>
        <taxon>Pseudomonadati</taxon>
        <taxon>Pseudomonadota</taxon>
        <taxon>Betaproteobacteria</taxon>
        <taxon>Rhodocyclales</taxon>
        <taxon>Zoogloeaceae</taxon>
        <taxon>Thauera</taxon>
    </lineage>
</organism>
<gene>
    <name evidence="2" type="ORF">M622_00955</name>
</gene>
<dbReference type="Pfam" id="PF01881">
    <property type="entry name" value="Cas_Cas6_C"/>
    <property type="match status" value="1"/>
</dbReference>
<protein>
    <recommendedName>
        <fullName evidence="1">CRISPR associated protein Cas6 C-terminal domain-containing protein</fullName>
    </recommendedName>
</protein>
<evidence type="ECO:0000313" key="3">
    <source>
        <dbReference type="Proteomes" id="UP000015455"/>
    </source>
</evidence>
<dbReference type="EMBL" id="ATJV01000001">
    <property type="protein sequence ID" value="EPZ17367.1"/>
    <property type="molecule type" value="Genomic_DNA"/>
</dbReference>
<evidence type="ECO:0000313" key="2">
    <source>
        <dbReference type="EMBL" id="EPZ17367.1"/>
    </source>
</evidence>
<feature type="domain" description="CRISPR associated protein Cas6 C-terminal" evidence="1">
    <location>
        <begin position="118"/>
        <end position="231"/>
    </location>
</feature>
<dbReference type="OrthoDB" id="5623310at2"/>
<proteinExistence type="predicted"/>
<reference evidence="2 3" key="1">
    <citation type="submission" date="2013-06" db="EMBL/GenBank/DDBJ databases">
        <title>Draft genome sequence of Thauera terpenica.</title>
        <authorList>
            <person name="Liu B."/>
            <person name="Frostegard A.H."/>
            <person name="Shapleigh J.P."/>
        </authorList>
    </citation>
    <scope>NUCLEOTIDE SEQUENCE [LARGE SCALE GENOMIC DNA]</scope>
    <source>
        <strain evidence="2 3">58Eu</strain>
    </source>
</reference>
<dbReference type="InterPro" id="IPR049435">
    <property type="entry name" value="Cas_Cas6_C"/>
</dbReference>
<dbReference type="RefSeq" id="WP_021247653.1">
    <property type="nucleotide sequence ID" value="NZ_ATJV01000001.1"/>
</dbReference>
<dbReference type="STRING" id="1348657.M622_00955"/>